<keyword evidence="1" id="KW-0812">Transmembrane</keyword>
<sequence length="35" mass="4049">MQLYVECFLKLGLIFIFLSIVLQGVTDIRIQIAHI</sequence>
<accession>A0A0E9UJE1</accession>
<dbReference type="EMBL" id="GBXM01043192">
    <property type="protein sequence ID" value="JAH65385.1"/>
    <property type="molecule type" value="Transcribed_RNA"/>
</dbReference>
<evidence type="ECO:0000313" key="2">
    <source>
        <dbReference type="EMBL" id="JAH65385.1"/>
    </source>
</evidence>
<organism evidence="2">
    <name type="scientific">Anguilla anguilla</name>
    <name type="common">European freshwater eel</name>
    <name type="synonym">Muraena anguilla</name>
    <dbReference type="NCBI Taxonomy" id="7936"/>
    <lineage>
        <taxon>Eukaryota</taxon>
        <taxon>Metazoa</taxon>
        <taxon>Chordata</taxon>
        <taxon>Craniata</taxon>
        <taxon>Vertebrata</taxon>
        <taxon>Euteleostomi</taxon>
        <taxon>Actinopterygii</taxon>
        <taxon>Neopterygii</taxon>
        <taxon>Teleostei</taxon>
        <taxon>Anguilliformes</taxon>
        <taxon>Anguillidae</taxon>
        <taxon>Anguilla</taxon>
    </lineage>
</organism>
<proteinExistence type="predicted"/>
<evidence type="ECO:0000256" key="1">
    <source>
        <dbReference type="SAM" id="Phobius"/>
    </source>
</evidence>
<feature type="transmembrane region" description="Helical" evidence="1">
    <location>
        <begin position="7"/>
        <end position="25"/>
    </location>
</feature>
<reference evidence="2" key="1">
    <citation type="submission" date="2014-11" db="EMBL/GenBank/DDBJ databases">
        <authorList>
            <person name="Amaro Gonzalez C."/>
        </authorList>
    </citation>
    <scope>NUCLEOTIDE SEQUENCE</scope>
</reference>
<name>A0A0E9UJE1_ANGAN</name>
<protein>
    <submittedName>
        <fullName evidence="2">Uncharacterized protein</fullName>
    </submittedName>
</protein>
<keyword evidence="1" id="KW-0472">Membrane</keyword>
<dbReference type="AlphaFoldDB" id="A0A0E9UJE1"/>
<keyword evidence="1" id="KW-1133">Transmembrane helix</keyword>
<reference evidence="2" key="2">
    <citation type="journal article" date="2015" name="Fish Shellfish Immunol.">
        <title>Early steps in the European eel (Anguilla anguilla)-Vibrio vulnificus interaction in the gills: Role of the RtxA13 toxin.</title>
        <authorList>
            <person name="Callol A."/>
            <person name="Pajuelo D."/>
            <person name="Ebbesson L."/>
            <person name="Teles M."/>
            <person name="MacKenzie S."/>
            <person name="Amaro C."/>
        </authorList>
    </citation>
    <scope>NUCLEOTIDE SEQUENCE</scope>
</reference>